<protein>
    <recommendedName>
        <fullName evidence="3">Nucleotidyl transferase AbiEii toxin, Type IV TA system</fullName>
    </recommendedName>
</protein>
<name>A0A1I7MQM1_9MICC</name>
<evidence type="ECO:0008006" key="3">
    <source>
        <dbReference type="Google" id="ProtNLM"/>
    </source>
</evidence>
<dbReference type="AlphaFoldDB" id="A0A1I7MQM1"/>
<sequence>MSAGRDLSPEEVRSLITALTRRLQDQGVDSDIRLVDGAAMIFYGSRRMTQDIDASYSHTEEVEAVARQMAAEHNLPENWLNDSARAFIPDGAQWTAVPSGPATVLVATDETLLAMKLAAERGKDILDLSLLASRLGITDPERIVDIAFDLYGEDSIPLSGERDNYLIVAAEALRLNIGEPSDDPVRPASRRREE</sequence>
<keyword evidence="2" id="KW-1185">Reference proteome</keyword>
<reference evidence="1 2" key="1">
    <citation type="submission" date="2016-10" db="EMBL/GenBank/DDBJ databases">
        <authorList>
            <person name="de Groot N.N."/>
        </authorList>
    </citation>
    <scope>NUCLEOTIDE SEQUENCE [LARGE SCALE GENOMIC DNA]</scope>
    <source>
        <strain evidence="1 2">CGMCC 1.7054</strain>
    </source>
</reference>
<dbReference type="EMBL" id="FPCG01000010">
    <property type="protein sequence ID" value="SFV24169.1"/>
    <property type="molecule type" value="Genomic_DNA"/>
</dbReference>
<evidence type="ECO:0000313" key="1">
    <source>
        <dbReference type="EMBL" id="SFV24169.1"/>
    </source>
</evidence>
<accession>A0A1I7MQM1</accession>
<evidence type="ECO:0000313" key="2">
    <source>
        <dbReference type="Proteomes" id="UP000198881"/>
    </source>
</evidence>
<dbReference type="STRING" id="574650.SAMN04487966_11014"/>
<proteinExistence type="predicted"/>
<dbReference type="Proteomes" id="UP000198881">
    <property type="component" value="Unassembled WGS sequence"/>
</dbReference>
<gene>
    <name evidence="1" type="ORF">SAMN04487966_11014</name>
</gene>
<organism evidence="1 2">
    <name type="scientific">Micrococcus terreus</name>
    <dbReference type="NCBI Taxonomy" id="574650"/>
    <lineage>
        <taxon>Bacteria</taxon>
        <taxon>Bacillati</taxon>
        <taxon>Actinomycetota</taxon>
        <taxon>Actinomycetes</taxon>
        <taxon>Micrococcales</taxon>
        <taxon>Micrococcaceae</taxon>
        <taxon>Micrococcus</taxon>
    </lineage>
</organism>